<dbReference type="Gene3D" id="3.40.1360.10">
    <property type="match status" value="1"/>
</dbReference>
<dbReference type="AlphaFoldDB" id="E4Q666"/>
<dbReference type="RefSeq" id="WP_013412872.1">
    <property type="nucleotide sequence ID" value="NC_014657.1"/>
</dbReference>
<dbReference type="InterPro" id="IPR050219">
    <property type="entry name" value="DnaG_primase"/>
</dbReference>
<dbReference type="CDD" id="cd03364">
    <property type="entry name" value="TOPRIM_DnaG_primases"/>
    <property type="match status" value="1"/>
</dbReference>
<feature type="domain" description="Toprim" evidence="10">
    <location>
        <begin position="245"/>
        <end position="333"/>
    </location>
</feature>
<dbReference type="Gene3D" id="3.90.580.10">
    <property type="entry name" value="Zinc finger, CHC2-type domain"/>
    <property type="match status" value="1"/>
</dbReference>
<keyword evidence="3" id="KW-0808">Transferase</keyword>
<reference evidence="11 12" key="2">
    <citation type="journal article" date="2011" name="J. Bacteriol.">
        <title>Complete genome sequences for the anaerobic, extremely thermophilic plant biomass-degrading bacteria Caldicellulosiruptor hydrothermalis, Caldicellulosiruptor kristjanssonii, Caldicellulosiruptor kronotskyensis, Caldicellulosiruptor owensenis, and Caldicellulosiruptor lactoaceticus.</title>
        <authorList>
            <person name="Blumer-Schuette S.E."/>
            <person name="Ozdemir I."/>
            <person name="Mistry D."/>
            <person name="Lucas S."/>
            <person name="Lapidus A."/>
            <person name="Cheng J.F."/>
            <person name="Goodwin L.A."/>
            <person name="Pitluck S."/>
            <person name="Land M.L."/>
            <person name="Hauser L.J."/>
            <person name="Woyke T."/>
            <person name="Mikhailova N."/>
            <person name="Pati A."/>
            <person name="Kyrpides N.C."/>
            <person name="Ivanova N."/>
            <person name="Detter J.C."/>
            <person name="Walston-Davenport K."/>
            <person name="Han S."/>
            <person name="Adams M.W."/>
            <person name="Kelly R.M."/>
        </authorList>
    </citation>
    <scope>NUCLEOTIDE SEQUENCE [LARGE SCALE GENOMIC DNA]</scope>
    <source>
        <strain evidence="12">ATCC 700167 / DSM 13100 / OL</strain>
    </source>
</reference>
<dbReference type="Pfam" id="PF01807">
    <property type="entry name" value="Zn_ribbon_DnaG"/>
    <property type="match status" value="1"/>
</dbReference>
<dbReference type="PANTHER" id="PTHR30313:SF2">
    <property type="entry name" value="DNA PRIMASE"/>
    <property type="match status" value="1"/>
</dbReference>
<evidence type="ECO:0000256" key="5">
    <source>
        <dbReference type="ARBA" id="ARBA00022705"/>
    </source>
</evidence>
<keyword evidence="6" id="KW-0479">Metal-binding</keyword>
<dbReference type="KEGG" id="cow:Calow_2040"/>
<keyword evidence="2" id="KW-0639">Primosome</keyword>
<dbReference type="SMART" id="SM00493">
    <property type="entry name" value="TOPRIM"/>
    <property type="match status" value="1"/>
</dbReference>
<dbReference type="PANTHER" id="PTHR30313">
    <property type="entry name" value="DNA PRIMASE"/>
    <property type="match status" value="1"/>
</dbReference>
<keyword evidence="9" id="KW-0804">Transcription</keyword>
<dbReference type="SUPFAM" id="SSF57783">
    <property type="entry name" value="Zinc beta-ribbon"/>
    <property type="match status" value="1"/>
</dbReference>
<evidence type="ECO:0000259" key="10">
    <source>
        <dbReference type="PROSITE" id="PS50880"/>
    </source>
</evidence>
<dbReference type="GO" id="GO:0000428">
    <property type="term" value="C:DNA-directed RNA polymerase complex"/>
    <property type="evidence" value="ECO:0007669"/>
    <property type="project" value="UniProtKB-KW"/>
</dbReference>
<dbReference type="GO" id="GO:1990077">
    <property type="term" value="C:primosome complex"/>
    <property type="evidence" value="ECO:0007669"/>
    <property type="project" value="UniProtKB-KW"/>
</dbReference>
<gene>
    <name evidence="11" type="ordered locus">Calow_2040</name>
</gene>
<dbReference type="InterPro" id="IPR002694">
    <property type="entry name" value="Znf_CHC2"/>
</dbReference>
<evidence type="ECO:0000256" key="4">
    <source>
        <dbReference type="ARBA" id="ARBA00022695"/>
    </source>
</evidence>
<evidence type="ECO:0000256" key="7">
    <source>
        <dbReference type="ARBA" id="ARBA00022771"/>
    </source>
</evidence>
<dbReference type="InterPro" id="IPR036977">
    <property type="entry name" value="DNA_primase_Znf_CHC2"/>
</dbReference>
<dbReference type="InterPro" id="IPR034151">
    <property type="entry name" value="TOPRIM_DnaG_bac"/>
</dbReference>
<keyword evidence="1" id="KW-0240">DNA-directed RNA polymerase</keyword>
<dbReference type="GO" id="GO:0008270">
    <property type="term" value="F:zinc ion binding"/>
    <property type="evidence" value="ECO:0007669"/>
    <property type="project" value="UniProtKB-KW"/>
</dbReference>
<dbReference type="EMBL" id="CP002216">
    <property type="protein sequence ID" value="ADQ05551.1"/>
    <property type="molecule type" value="Genomic_DNA"/>
</dbReference>
<evidence type="ECO:0000256" key="1">
    <source>
        <dbReference type="ARBA" id="ARBA00022478"/>
    </source>
</evidence>
<dbReference type="PROSITE" id="PS50880">
    <property type="entry name" value="TOPRIM"/>
    <property type="match status" value="1"/>
</dbReference>
<dbReference type="GO" id="GO:0003677">
    <property type="term" value="F:DNA binding"/>
    <property type="evidence" value="ECO:0007669"/>
    <property type="project" value="InterPro"/>
</dbReference>
<dbReference type="OrthoDB" id="2665710at2"/>
<accession>E4Q666</accession>
<sequence length="367" mass="42829">MISKRIERTVIRNTNVVELLENLDVSYKRYGDEVRIVCPFHRNANGYNLSINVKKRVFCCFSNGCEKNGYNLVDLVMRIMKTDDRERTVRYMASLANLEIDLLCRNIMKYSYKNKKGLLSFKDSTLSFIREFRTVEEEGEYVVYQESQIREWHNALLESKYPLRYLTEERKLTEWDIENFYLGFDPEEKDIIFPVYSTEGKLKAVVRRTLSEEKAEYFGKYKVIGAKSECLYGLYEAQGADYDLNKIILVEGVFDAIALHRMGYTAVALLGTSISKYQLKMLYELSPAEIILCLDNDSCKGDDENSGKNGVLRIINQFSKAGFNLDEISVIQLDGYQDPDEVPEKEFRRIYENRMPAIDFYLTQQIR</sequence>
<keyword evidence="12" id="KW-1185">Reference proteome</keyword>
<evidence type="ECO:0000313" key="11">
    <source>
        <dbReference type="EMBL" id="ADQ05551.1"/>
    </source>
</evidence>
<evidence type="ECO:0000256" key="8">
    <source>
        <dbReference type="ARBA" id="ARBA00022833"/>
    </source>
</evidence>
<dbReference type="GO" id="GO:0003899">
    <property type="term" value="F:DNA-directed RNA polymerase activity"/>
    <property type="evidence" value="ECO:0007669"/>
    <property type="project" value="InterPro"/>
</dbReference>
<evidence type="ECO:0000313" key="12">
    <source>
        <dbReference type="Proteomes" id="UP000006889"/>
    </source>
</evidence>
<dbReference type="SUPFAM" id="SSF56731">
    <property type="entry name" value="DNA primase core"/>
    <property type="match status" value="1"/>
</dbReference>
<dbReference type="Proteomes" id="UP000006889">
    <property type="component" value="Chromosome"/>
</dbReference>
<dbReference type="eggNOG" id="COG0358">
    <property type="taxonomic scope" value="Bacteria"/>
</dbReference>
<keyword evidence="8" id="KW-0862">Zinc</keyword>
<keyword evidence="4" id="KW-0548">Nucleotidyltransferase</keyword>
<dbReference type="InterPro" id="IPR006171">
    <property type="entry name" value="TOPRIM_dom"/>
</dbReference>
<reference key="1">
    <citation type="submission" date="2010-09" db="EMBL/GenBank/DDBJ databases">
        <title>Complete sequence of Caldicellulosiruptor owensensis OL.</title>
        <authorList>
            <consortium name="US DOE Joint Genome Institute"/>
            <person name="Lucas S."/>
            <person name="Copeland A."/>
            <person name="Lapidus A."/>
            <person name="Cheng J.-F."/>
            <person name="Bruce D."/>
            <person name="Goodwin L."/>
            <person name="Pitluck S."/>
            <person name="Davenport K."/>
            <person name="Detter J.C."/>
            <person name="Han C."/>
            <person name="Tapia R."/>
            <person name="Land M."/>
            <person name="Hauser L."/>
            <person name="Chang Y.-J."/>
            <person name="Jeffries C."/>
            <person name="Kyrpides N."/>
            <person name="Ivanova N."/>
            <person name="Mikhailova N."/>
            <person name="Blumer-Schuette S.E."/>
            <person name="Kelly R.M."/>
            <person name="Woyke T."/>
        </authorList>
    </citation>
    <scope>NUCLEOTIDE SEQUENCE</scope>
    <source>
        <strain>OL</strain>
    </source>
</reference>
<name>E4Q666_CALOW</name>
<protein>
    <submittedName>
        <fullName evidence="11">TOPRIM domain-containing protein</fullName>
    </submittedName>
</protein>
<dbReference type="GO" id="GO:0005737">
    <property type="term" value="C:cytoplasm"/>
    <property type="evidence" value="ECO:0007669"/>
    <property type="project" value="TreeGrafter"/>
</dbReference>
<dbReference type="GO" id="GO:0006269">
    <property type="term" value="P:DNA replication, synthesis of primer"/>
    <property type="evidence" value="ECO:0007669"/>
    <property type="project" value="UniProtKB-KW"/>
</dbReference>
<proteinExistence type="predicted"/>
<dbReference type="HOGENOM" id="CLU_813155_0_0_9"/>
<keyword evidence="5" id="KW-0235">DNA replication</keyword>
<keyword evidence="7" id="KW-0863">Zinc-finger</keyword>
<dbReference type="Pfam" id="PF13155">
    <property type="entry name" value="Toprim_2"/>
    <property type="match status" value="1"/>
</dbReference>
<evidence type="ECO:0000256" key="2">
    <source>
        <dbReference type="ARBA" id="ARBA00022515"/>
    </source>
</evidence>
<evidence type="ECO:0000256" key="3">
    <source>
        <dbReference type="ARBA" id="ARBA00022679"/>
    </source>
</evidence>
<organism evidence="11 12">
    <name type="scientific">Caldicellulosiruptor owensensis (strain ATCC 700167 / DSM 13100 / OL)</name>
    <dbReference type="NCBI Taxonomy" id="632518"/>
    <lineage>
        <taxon>Bacteria</taxon>
        <taxon>Bacillati</taxon>
        <taxon>Bacillota</taxon>
        <taxon>Bacillota incertae sedis</taxon>
        <taxon>Caldicellulosiruptorales</taxon>
        <taxon>Caldicellulosiruptoraceae</taxon>
        <taxon>Caldicellulosiruptor</taxon>
    </lineage>
</organism>
<evidence type="ECO:0000256" key="9">
    <source>
        <dbReference type="ARBA" id="ARBA00023163"/>
    </source>
</evidence>
<evidence type="ECO:0000256" key="6">
    <source>
        <dbReference type="ARBA" id="ARBA00022723"/>
    </source>
</evidence>
<dbReference type="STRING" id="632518.Calow_2040"/>